<protein>
    <submittedName>
        <fullName evidence="4">Glycoside-hydrolase family GH114</fullName>
    </submittedName>
</protein>
<gene>
    <name evidence="4" type="ORF">SAMN05421803_104164</name>
</gene>
<name>A0A1M6HFM8_9ACTN</name>
<dbReference type="Pfam" id="PF03537">
    <property type="entry name" value="Glyco_hydro_114"/>
    <property type="match status" value="1"/>
</dbReference>
<feature type="signal peptide" evidence="2">
    <location>
        <begin position="1"/>
        <end position="27"/>
    </location>
</feature>
<dbReference type="PANTHER" id="PTHR35273:SF2">
    <property type="entry name" value="ALPHA-GALACTOSIDASE"/>
    <property type="match status" value="1"/>
</dbReference>
<dbReference type="RefSeq" id="WP_073377936.1">
    <property type="nucleotide sequence ID" value="NZ_FQZK01000004.1"/>
</dbReference>
<reference evidence="4 5" key="1">
    <citation type="submission" date="2016-11" db="EMBL/GenBank/DDBJ databases">
        <authorList>
            <person name="Jaros S."/>
            <person name="Januszkiewicz K."/>
            <person name="Wedrychowicz H."/>
        </authorList>
    </citation>
    <scope>NUCLEOTIDE SEQUENCE [LARGE SCALE GENOMIC DNA]</scope>
    <source>
        <strain evidence="4 5">CGMCC 4.5723</strain>
    </source>
</reference>
<evidence type="ECO:0000313" key="4">
    <source>
        <dbReference type="EMBL" id="SHJ20976.1"/>
    </source>
</evidence>
<dbReference type="InterPro" id="IPR004352">
    <property type="entry name" value="GH114_TIM-barrel"/>
</dbReference>
<keyword evidence="5" id="KW-1185">Reference proteome</keyword>
<proteinExistence type="predicted"/>
<dbReference type="Gene3D" id="3.20.20.70">
    <property type="entry name" value="Aldolase class I"/>
    <property type="match status" value="1"/>
</dbReference>
<dbReference type="PROSITE" id="PS51257">
    <property type="entry name" value="PROKAR_LIPOPROTEIN"/>
    <property type="match status" value="1"/>
</dbReference>
<sequence length="287" mass="30227">MKPSARMTLPPAAAVLALLATACAPTADLSSHSEPASGPQAGAEAAPLPDGGFDYQLGGGYEPPEGVEIVVRDSTDEPAAGLYSICYVNGFQTQPGDREMWLDEGLVLLDGAGDPVPDPGWPDEYLLDTSDPDKRGRIAELLSETVAGCAEAGFAAVEFDNLDSFLRSDGALTAEDNFALAEELVAAVHGHGLLAAQKNTAEETERGLAAGYDFAITESCAAWNECDVYTDAYGVDGVLDTEYPGTLEERGMTFDEVCAHEDTPPRAILRDLDLVPEGGEGYLYQAC</sequence>
<feature type="region of interest" description="Disordered" evidence="1">
    <location>
        <begin position="28"/>
        <end position="53"/>
    </location>
</feature>
<dbReference type="STRING" id="758803.SAMN05421803_104164"/>
<dbReference type="AlphaFoldDB" id="A0A1M6HFM8"/>
<feature type="domain" description="Glycoside-hydrolase family GH114 TIM-barrel" evidence="3">
    <location>
        <begin position="53"/>
        <end position="275"/>
    </location>
</feature>
<evidence type="ECO:0000313" key="5">
    <source>
        <dbReference type="Proteomes" id="UP000184452"/>
    </source>
</evidence>
<dbReference type="Proteomes" id="UP000184452">
    <property type="component" value="Unassembled WGS sequence"/>
</dbReference>
<organism evidence="4 5">
    <name type="scientific">Nocardiopsis flavescens</name>
    <dbReference type="NCBI Taxonomy" id="758803"/>
    <lineage>
        <taxon>Bacteria</taxon>
        <taxon>Bacillati</taxon>
        <taxon>Actinomycetota</taxon>
        <taxon>Actinomycetes</taxon>
        <taxon>Streptosporangiales</taxon>
        <taxon>Nocardiopsidaceae</taxon>
        <taxon>Nocardiopsis</taxon>
    </lineage>
</organism>
<dbReference type="SUPFAM" id="SSF51445">
    <property type="entry name" value="(Trans)glycosidases"/>
    <property type="match status" value="1"/>
</dbReference>
<evidence type="ECO:0000256" key="2">
    <source>
        <dbReference type="SAM" id="SignalP"/>
    </source>
</evidence>
<keyword evidence="2" id="KW-0732">Signal</keyword>
<dbReference type="EMBL" id="FQZK01000004">
    <property type="protein sequence ID" value="SHJ20976.1"/>
    <property type="molecule type" value="Genomic_DNA"/>
</dbReference>
<dbReference type="InterPro" id="IPR013785">
    <property type="entry name" value="Aldolase_TIM"/>
</dbReference>
<dbReference type="InterPro" id="IPR017853">
    <property type="entry name" value="GH"/>
</dbReference>
<dbReference type="GO" id="GO:0016787">
    <property type="term" value="F:hydrolase activity"/>
    <property type="evidence" value="ECO:0007669"/>
    <property type="project" value="UniProtKB-KW"/>
</dbReference>
<accession>A0A1M6HFM8</accession>
<evidence type="ECO:0000256" key="1">
    <source>
        <dbReference type="SAM" id="MobiDB-lite"/>
    </source>
</evidence>
<feature type="chain" id="PRO_5039342796" evidence="2">
    <location>
        <begin position="28"/>
        <end position="287"/>
    </location>
</feature>
<evidence type="ECO:0000259" key="3">
    <source>
        <dbReference type="Pfam" id="PF03537"/>
    </source>
</evidence>
<keyword evidence="4" id="KW-0378">Hydrolase</keyword>
<dbReference type="PANTHER" id="PTHR35273">
    <property type="entry name" value="ALPHA-1,4 POLYGALACTOSAMINIDASE, PUTATIVE (AFU_ORTHOLOGUE AFUA_3G07890)-RELATED"/>
    <property type="match status" value="1"/>
</dbReference>